<evidence type="ECO:0000313" key="3">
    <source>
        <dbReference type="Proteomes" id="UP000642809"/>
    </source>
</evidence>
<dbReference type="AlphaFoldDB" id="A0A8J3G4U8"/>
<name>A0A8J3G4U8_9BACT</name>
<dbReference type="Proteomes" id="UP000642809">
    <property type="component" value="Unassembled WGS sequence"/>
</dbReference>
<comment type="caution">
    <text evidence="2">The sequence shown here is derived from an EMBL/GenBank/DDBJ whole genome shotgun (WGS) entry which is preliminary data.</text>
</comment>
<evidence type="ECO:0000256" key="1">
    <source>
        <dbReference type="SAM" id="MobiDB-lite"/>
    </source>
</evidence>
<accession>A0A8J3G4U8</accession>
<evidence type="ECO:0000313" key="2">
    <source>
        <dbReference type="EMBL" id="GHB30919.1"/>
    </source>
</evidence>
<organism evidence="2 3">
    <name type="scientific">Mongoliitalea lutea</name>
    <dbReference type="NCBI Taxonomy" id="849756"/>
    <lineage>
        <taxon>Bacteria</taxon>
        <taxon>Pseudomonadati</taxon>
        <taxon>Bacteroidota</taxon>
        <taxon>Cytophagia</taxon>
        <taxon>Cytophagales</taxon>
        <taxon>Cyclobacteriaceae</taxon>
        <taxon>Mongoliitalea</taxon>
    </lineage>
</organism>
<proteinExistence type="predicted"/>
<dbReference type="RefSeq" id="WP_189579342.1">
    <property type="nucleotide sequence ID" value="NZ_BMYF01000004.1"/>
</dbReference>
<reference evidence="2" key="2">
    <citation type="submission" date="2020-09" db="EMBL/GenBank/DDBJ databases">
        <authorList>
            <person name="Sun Q."/>
            <person name="Kim S."/>
        </authorList>
    </citation>
    <scope>NUCLEOTIDE SEQUENCE</scope>
    <source>
        <strain evidence="2">KCTC 23224</strain>
    </source>
</reference>
<sequence>MNKKEFDQFIKTYEEGLKKGIIANDIHGRPIKEQSSYVYFDKKSLEKFLEQVDDNGGIRIYFGQYDELTIKSLPASIKDPTQYFGRLSVVLATDDKFKKDSLKSSDNDDDDYYNGGDLCPPTCR</sequence>
<gene>
    <name evidence="2" type="ORF">GCM10008106_09770</name>
</gene>
<dbReference type="EMBL" id="BMYF01000004">
    <property type="protein sequence ID" value="GHB30919.1"/>
    <property type="molecule type" value="Genomic_DNA"/>
</dbReference>
<keyword evidence="3" id="KW-1185">Reference proteome</keyword>
<reference evidence="2" key="1">
    <citation type="journal article" date="2014" name="Int. J. Syst. Evol. Microbiol.">
        <title>Complete genome sequence of Corynebacterium casei LMG S-19264T (=DSM 44701T), isolated from a smear-ripened cheese.</title>
        <authorList>
            <consortium name="US DOE Joint Genome Institute (JGI-PGF)"/>
            <person name="Walter F."/>
            <person name="Albersmeier A."/>
            <person name="Kalinowski J."/>
            <person name="Ruckert C."/>
        </authorList>
    </citation>
    <scope>NUCLEOTIDE SEQUENCE</scope>
    <source>
        <strain evidence="2">KCTC 23224</strain>
    </source>
</reference>
<protein>
    <submittedName>
        <fullName evidence="2">Uncharacterized protein</fullName>
    </submittedName>
</protein>
<feature type="region of interest" description="Disordered" evidence="1">
    <location>
        <begin position="99"/>
        <end position="124"/>
    </location>
</feature>